<organism evidence="12 13">
    <name type="scientific">Homarus americanus</name>
    <name type="common">American lobster</name>
    <dbReference type="NCBI Taxonomy" id="6706"/>
    <lineage>
        <taxon>Eukaryota</taxon>
        <taxon>Metazoa</taxon>
        <taxon>Ecdysozoa</taxon>
        <taxon>Arthropoda</taxon>
        <taxon>Crustacea</taxon>
        <taxon>Multicrustacea</taxon>
        <taxon>Malacostraca</taxon>
        <taxon>Eumalacostraca</taxon>
        <taxon>Eucarida</taxon>
        <taxon>Decapoda</taxon>
        <taxon>Pleocyemata</taxon>
        <taxon>Astacidea</taxon>
        <taxon>Nephropoidea</taxon>
        <taxon>Nephropidae</taxon>
        <taxon>Homarus</taxon>
    </lineage>
</organism>
<evidence type="ECO:0000256" key="10">
    <source>
        <dbReference type="SAM" id="MobiDB-lite"/>
    </source>
</evidence>
<dbReference type="InterPro" id="IPR051275">
    <property type="entry name" value="Cell_adhesion_signaling"/>
</dbReference>
<evidence type="ECO:0000256" key="9">
    <source>
        <dbReference type="ARBA" id="ARBA00023319"/>
    </source>
</evidence>
<name>A0A8J5KA96_HOMAM</name>
<feature type="non-terminal residue" evidence="12">
    <location>
        <position position="359"/>
    </location>
</feature>
<dbReference type="SMART" id="SM00408">
    <property type="entry name" value="IGc2"/>
    <property type="match status" value="1"/>
</dbReference>
<keyword evidence="13" id="KW-1185">Reference proteome</keyword>
<evidence type="ECO:0000256" key="6">
    <source>
        <dbReference type="ARBA" id="ARBA00023136"/>
    </source>
</evidence>
<dbReference type="InterPro" id="IPR003598">
    <property type="entry name" value="Ig_sub2"/>
</dbReference>
<evidence type="ECO:0000256" key="5">
    <source>
        <dbReference type="ARBA" id="ARBA00022737"/>
    </source>
</evidence>
<feature type="region of interest" description="Disordered" evidence="10">
    <location>
        <begin position="260"/>
        <end position="279"/>
    </location>
</feature>
<comment type="caution">
    <text evidence="12">The sequence shown here is derived from an EMBL/GenBank/DDBJ whole genome shotgun (WGS) entry which is preliminary data.</text>
</comment>
<evidence type="ECO:0000256" key="4">
    <source>
        <dbReference type="ARBA" id="ARBA00022729"/>
    </source>
</evidence>
<dbReference type="GO" id="GO:0005886">
    <property type="term" value="C:plasma membrane"/>
    <property type="evidence" value="ECO:0007669"/>
    <property type="project" value="UniProtKB-SubCell"/>
</dbReference>
<dbReference type="GO" id="GO:0005911">
    <property type="term" value="C:cell-cell junction"/>
    <property type="evidence" value="ECO:0007669"/>
    <property type="project" value="TreeGrafter"/>
</dbReference>
<dbReference type="SUPFAM" id="SSF48726">
    <property type="entry name" value="Immunoglobulin"/>
    <property type="match status" value="3"/>
</dbReference>
<keyword evidence="7" id="KW-1015">Disulfide bond</keyword>
<dbReference type="PANTHER" id="PTHR11640:SF31">
    <property type="entry name" value="IRREGULAR CHIASM C-ROUGHEST PROTEIN-RELATED"/>
    <property type="match status" value="1"/>
</dbReference>
<dbReference type="EMBL" id="JAHLQT010013238">
    <property type="protein sequence ID" value="KAG7170967.1"/>
    <property type="molecule type" value="Genomic_DNA"/>
</dbReference>
<sequence length="359" mass="39955">MCSVTNLHGYKQLAWVHEETQSILSIGRDLYTRTPRLSLHADRHSAGLTISPVLSTDRGWYMCQLNTEPMTSSRSYLQVLVPPTLEEWSGSYVEVREGAKVRLTCRARAFPPALTTWRRTDANPIFRTPRTVWAMEGSVLVFESVRREHSGAYTCHVDNNATSPVSRTTHLTITYGPVLWLGKDLVGTKAGLDVTLNCTSVANPPPRHYWEVNGVNITNSDKYQVKEVKASTRTEVLLTDDKTHLGDSLRTTKFVTNMIPSPSGSWKSPGRSGNKHPNQIKYKHRGGLSNSTTLVVVDVAADGVGFLILRSLILGFLTLPDTRVNNNMAFAVFFDTSEDDLMYIPTQEGAPCPRCEAMQ</sequence>
<evidence type="ECO:0000259" key="11">
    <source>
        <dbReference type="PROSITE" id="PS50835"/>
    </source>
</evidence>
<keyword evidence="8" id="KW-0325">Glycoprotein</keyword>
<dbReference type="AlphaFoldDB" id="A0A8J5KA96"/>
<dbReference type="InterPro" id="IPR036179">
    <property type="entry name" value="Ig-like_dom_sf"/>
</dbReference>
<keyword evidence="5" id="KW-0677">Repeat</keyword>
<evidence type="ECO:0000256" key="3">
    <source>
        <dbReference type="ARBA" id="ARBA00022475"/>
    </source>
</evidence>
<keyword evidence="6" id="KW-0472">Membrane</keyword>
<accession>A0A8J5KA96</accession>
<feature type="domain" description="Ig-like" evidence="11">
    <location>
        <begin position="83"/>
        <end position="172"/>
    </location>
</feature>
<evidence type="ECO:0000313" key="13">
    <source>
        <dbReference type="Proteomes" id="UP000747542"/>
    </source>
</evidence>
<dbReference type="Gene3D" id="2.60.40.10">
    <property type="entry name" value="Immunoglobulins"/>
    <property type="match status" value="3"/>
</dbReference>
<dbReference type="Proteomes" id="UP000747542">
    <property type="component" value="Unassembled WGS sequence"/>
</dbReference>
<keyword evidence="9" id="KW-0393">Immunoglobulin domain</keyword>
<proteinExistence type="predicted"/>
<keyword evidence="3" id="KW-1003">Cell membrane</keyword>
<dbReference type="Pfam" id="PF13927">
    <property type="entry name" value="Ig_3"/>
    <property type="match status" value="1"/>
</dbReference>
<dbReference type="InterPro" id="IPR003599">
    <property type="entry name" value="Ig_sub"/>
</dbReference>
<evidence type="ECO:0000256" key="1">
    <source>
        <dbReference type="ARBA" id="ARBA00004236"/>
    </source>
</evidence>
<evidence type="ECO:0000256" key="2">
    <source>
        <dbReference type="ARBA" id="ARBA00004479"/>
    </source>
</evidence>
<dbReference type="PROSITE" id="PS50835">
    <property type="entry name" value="IG_LIKE"/>
    <property type="match status" value="2"/>
</dbReference>
<dbReference type="SMART" id="SM00409">
    <property type="entry name" value="IG"/>
    <property type="match status" value="2"/>
</dbReference>
<dbReference type="FunFam" id="2.60.40.10:FF:000328">
    <property type="entry name" value="CLUMA_CG000981, isoform A"/>
    <property type="match status" value="1"/>
</dbReference>
<dbReference type="GO" id="GO:0050839">
    <property type="term" value="F:cell adhesion molecule binding"/>
    <property type="evidence" value="ECO:0007669"/>
    <property type="project" value="TreeGrafter"/>
</dbReference>
<feature type="domain" description="Ig-like" evidence="11">
    <location>
        <begin position="1"/>
        <end position="73"/>
    </location>
</feature>
<keyword evidence="4" id="KW-0732">Signal</keyword>
<dbReference type="InterPro" id="IPR007110">
    <property type="entry name" value="Ig-like_dom"/>
</dbReference>
<evidence type="ECO:0000313" key="12">
    <source>
        <dbReference type="EMBL" id="KAG7170967.1"/>
    </source>
</evidence>
<dbReference type="GO" id="GO:0098609">
    <property type="term" value="P:cell-cell adhesion"/>
    <property type="evidence" value="ECO:0007669"/>
    <property type="project" value="TreeGrafter"/>
</dbReference>
<reference evidence="12" key="1">
    <citation type="journal article" date="2021" name="Sci. Adv.">
        <title>The American lobster genome reveals insights on longevity, neural, and immune adaptations.</title>
        <authorList>
            <person name="Polinski J.M."/>
            <person name="Zimin A.V."/>
            <person name="Clark K.F."/>
            <person name="Kohn A.B."/>
            <person name="Sadowski N."/>
            <person name="Timp W."/>
            <person name="Ptitsyn A."/>
            <person name="Khanna P."/>
            <person name="Romanova D.Y."/>
            <person name="Williams P."/>
            <person name="Greenwood S.J."/>
            <person name="Moroz L.L."/>
            <person name="Walt D.R."/>
            <person name="Bodnar A.G."/>
        </authorList>
    </citation>
    <scope>NUCLEOTIDE SEQUENCE</scope>
    <source>
        <strain evidence="12">GMGI-L3</strain>
    </source>
</reference>
<comment type="subcellular location">
    <subcellularLocation>
        <location evidence="1">Cell membrane</location>
    </subcellularLocation>
    <subcellularLocation>
        <location evidence="2">Membrane</location>
        <topology evidence="2">Single-pass type I membrane protein</topology>
    </subcellularLocation>
</comment>
<protein>
    <submittedName>
        <fullName evidence="12">Lachesin-like 4</fullName>
    </submittedName>
</protein>
<evidence type="ECO:0000256" key="7">
    <source>
        <dbReference type="ARBA" id="ARBA00023157"/>
    </source>
</evidence>
<dbReference type="InterPro" id="IPR013783">
    <property type="entry name" value="Ig-like_fold"/>
</dbReference>
<gene>
    <name evidence="12" type="primary">Lac-L4</name>
    <name evidence="12" type="ORF">Hamer_G012541</name>
</gene>
<evidence type="ECO:0000256" key="8">
    <source>
        <dbReference type="ARBA" id="ARBA00023180"/>
    </source>
</evidence>
<dbReference type="PANTHER" id="PTHR11640">
    <property type="entry name" value="NEPHRIN"/>
    <property type="match status" value="1"/>
</dbReference>